<evidence type="ECO:0000313" key="2">
    <source>
        <dbReference type="EMBL" id="SCL85768.1"/>
    </source>
</evidence>
<protein>
    <submittedName>
        <fullName evidence="2">Uncharacterized protein</fullName>
    </submittedName>
</protein>
<organism evidence="2 3">
    <name type="scientific">Plasmodium berghei</name>
    <dbReference type="NCBI Taxonomy" id="5821"/>
    <lineage>
        <taxon>Eukaryota</taxon>
        <taxon>Sar</taxon>
        <taxon>Alveolata</taxon>
        <taxon>Apicomplexa</taxon>
        <taxon>Aconoidasida</taxon>
        <taxon>Haemosporida</taxon>
        <taxon>Plasmodiidae</taxon>
        <taxon>Plasmodium</taxon>
        <taxon>Plasmodium (Vinckeia)</taxon>
    </lineage>
</organism>
<dbReference type="AlphaFoldDB" id="A0A1D3L883"/>
<keyword evidence="1" id="KW-0812">Transmembrane</keyword>
<evidence type="ECO:0000313" key="3">
    <source>
        <dbReference type="Proteomes" id="UP000219860"/>
    </source>
</evidence>
<dbReference type="EMBL" id="FMII01000245">
    <property type="protein sequence ID" value="SCL85768.1"/>
    <property type="molecule type" value="Genomic_DNA"/>
</dbReference>
<sequence>MNGELAIQPIDDQIIIKKDENCSVSEHEGFKQLKNNENNKITSSNNYKEPKANQKFKKILKKLFKMMMTNLVFLAIILSSGLLIPLMLLIPRGSFDGIEKW</sequence>
<dbReference type="Proteomes" id="UP000219860">
    <property type="component" value="Unassembled WGS sequence"/>
</dbReference>
<feature type="transmembrane region" description="Helical" evidence="1">
    <location>
        <begin position="67"/>
        <end position="90"/>
    </location>
</feature>
<proteinExistence type="predicted"/>
<name>A0A1D3L883_PLABE</name>
<dbReference type="InterPro" id="IPR006484">
    <property type="entry name" value="PYST_B"/>
</dbReference>
<evidence type="ECO:0000256" key="1">
    <source>
        <dbReference type="SAM" id="Phobius"/>
    </source>
</evidence>
<reference evidence="2 3" key="1">
    <citation type="submission" date="2016-08" db="EMBL/GenBank/DDBJ databases">
        <authorList>
            <consortium name="Pathogen Informatics"/>
        </authorList>
    </citation>
    <scope>NUCLEOTIDE SEQUENCE [LARGE SCALE GENOMIC DNA]</scope>
    <source>
        <strain evidence="2 3">SP11 Antwerpcl1</strain>
    </source>
</reference>
<keyword evidence="1" id="KW-0472">Membrane</keyword>
<dbReference type="Pfam" id="PF09592">
    <property type="entry name" value="DUF2031"/>
    <property type="match status" value="1"/>
</dbReference>
<keyword evidence="1" id="KW-1133">Transmembrane helix</keyword>
<accession>A0A1D3L883</accession>
<gene>
    <name evidence="2" type="ORF">PBSP11A_000512500</name>
</gene>